<accession>X1TSG5</accession>
<organism evidence="1">
    <name type="scientific">marine sediment metagenome</name>
    <dbReference type="NCBI Taxonomy" id="412755"/>
    <lineage>
        <taxon>unclassified sequences</taxon>
        <taxon>metagenomes</taxon>
        <taxon>ecological metagenomes</taxon>
    </lineage>
</organism>
<sequence>MDKHYALAREAILAALIATRWGRDVSPVWVHAAEQTAPGAGTVLVTKAVTAGKTGYVYGFFISAQEANDFLLNWTSGGAAKSKRIVFGGGGSTECVDTVALNEGLGADAGTNITITNVTAATAGNIYQAN</sequence>
<dbReference type="AlphaFoldDB" id="X1TSG5"/>
<feature type="non-terminal residue" evidence="1">
    <location>
        <position position="130"/>
    </location>
</feature>
<name>X1TSG5_9ZZZZ</name>
<comment type="caution">
    <text evidence="1">The sequence shown here is derived from an EMBL/GenBank/DDBJ whole genome shotgun (WGS) entry which is preliminary data.</text>
</comment>
<proteinExistence type="predicted"/>
<evidence type="ECO:0000313" key="1">
    <source>
        <dbReference type="EMBL" id="GAJ08214.1"/>
    </source>
</evidence>
<reference evidence="1" key="1">
    <citation type="journal article" date="2014" name="Front. Microbiol.">
        <title>High frequency of phylogenetically diverse reductive dehalogenase-homologous genes in deep subseafloor sedimentary metagenomes.</title>
        <authorList>
            <person name="Kawai M."/>
            <person name="Futagami T."/>
            <person name="Toyoda A."/>
            <person name="Takaki Y."/>
            <person name="Nishi S."/>
            <person name="Hori S."/>
            <person name="Arai W."/>
            <person name="Tsubouchi T."/>
            <person name="Morono Y."/>
            <person name="Uchiyama I."/>
            <person name="Ito T."/>
            <person name="Fujiyama A."/>
            <person name="Inagaki F."/>
            <person name="Takami H."/>
        </authorList>
    </citation>
    <scope>NUCLEOTIDE SEQUENCE</scope>
    <source>
        <strain evidence="1">Expedition CK06-06</strain>
    </source>
</reference>
<gene>
    <name evidence="1" type="ORF">S12H4_52468</name>
</gene>
<dbReference type="EMBL" id="BARW01033295">
    <property type="protein sequence ID" value="GAJ08214.1"/>
    <property type="molecule type" value="Genomic_DNA"/>
</dbReference>
<protein>
    <submittedName>
        <fullName evidence="1">Uncharacterized protein</fullName>
    </submittedName>
</protein>